<sequence length="54" mass="6592">LWSHLEPCNDFIFWVSYIAEFKSTFSVFKSSSNLYSSEFKFQIHKKLLKFYRSE</sequence>
<dbReference type="EMBL" id="HACA01029023">
    <property type="protein sequence ID" value="CDW46384.1"/>
    <property type="molecule type" value="Transcribed_RNA"/>
</dbReference>
<reference evidence="1" key="1">
    <citation type="submission" date="2014-05" db="EMBL/GenBank/DDBJ databases">
        <authorList>
            <person name="Chronopoulou M."/>
        </authorList>
    </citation>
    <scope>NUCLEOTIDE SEQUENCE</scope>
    <source>
        <tissue evidence="1">Whole organism</tissue>
    </source>
</reference>
<proteinExistence type="predicted"/>
<feature type="non-terminal residue" evidence="1">
    <location>
        <position position="1"/>
    </location>
</feature>
<protein>
    <submittedName>
        <fullName evidence="1">Uncharacterized protein</fullName>
    </submittedName>
</protein>
<evidence type="ECO:0000313" key="1">
    <source>
        <dbReference type="EMBL" id="CDW46384.1"/>
    </source>
</evidence>
<accession>A0A0K2V7E2</accession>
<organism evidence="1">
    <name type="scientific">Lepeophtheirus salmonis</name>
    <name type="common">Salmon louse</name>
    <name type="synonym">Caligus salmonis</name>
    <dbReference type="NCBI Taxonomy" id="72036"/>
    <lineage>
        <taxon>Eukaryota</taxon>
        <taxon>Metazoa</taxon>
        <taxon>Ecdysozoa</taxon>
        <taxon>Arthropoda</taxon>
        <taxon>Crustacea</taxon>
        <taxon>Multicrustacea</taxon>
        <taxon>Hexanauplia</taxon>
        <taxon>Copepoda</taxon>
        <taxon>Siphonostomatoida</taxon>
        <taxon>Caligidae</taxon>
        <taxon>Lepeophtheirus</taxon>
    </lineage>
</organism>
<dbReference type="AlphaFoldDB" id="A0A0K2V7E2"/>
<name>A0A0K2V7E2_LEPSM</name>